<dbReference type="EMBL" id="BMLK01000002">
    <property type="protein sequence ID" value="GGN41479.1"/>
    <property type="molecule type" value="Genomic_DNA"/>
</dbReference>
<accession>A0ABQ2JA30</accession>
<gene>
    <name evidence="1" type="ORF">GCM10011349_03610</name>
</gene>
<protein>
    <recommendedName>
        <fullName evidence="3">Methyltransferase</fullName>
    </recommendedName>
</protein>
<comment type="caution">
    <text evidence="1">The sequence shown here is derived from an EMBL/GenBank/DDBJ whole genome shotgun (WGS) entry which is preliminary data.</text>
</comment>
<dbReference type="Proteomes" id="UP000605099">
    <property type="component" value="Unassembled WGS sequence"/>
</dbReference>
<dbReference type="NCBIfam" id="NF041278">
    <property type="entry name" value="CmcJ_NvfI_EfuI"/>
    <property type="match status" value="1"/>
</dbReference>
<organism evidence="1 2">
    <name type="scientific">Novosphingobium indicum</name>
    <dbReference type="NCBI Taxonomy" id="462949"/>
    <lineage>
        <taxon>Bacteria</taxon>
        <taxon>Pseudomonadati</taxon>
        <taxon>Pseudomonadota</taxon>
        <taxon>Alphaproteobacteria</taxon>
        <taxon>Sphingomonadales</taxon>
        <taxon>Sphingomonadaceae</taxon>
        <taxon>Novosphingobium</taxon>
    </lineage>
</organism>
<name>A0ABQ2JA30_9SPHN</name>
<dbReference type="RefSeq" id="WP_188817688.1">
    <property type="nucleotide sequence ID" value="NZ_BMLK01000002.1"/>
</dbReference>
<dbReference type="PANTHER" id="PTHR34598">
    <property type="entry name" value="BLL6449 PROTEIN"/>
    <property type="match status" value="1"/>
</dbReference>
<proteinExistence type="predicted"/>
<evidence type="ECO:0000313" key="2">
    <source>
        <dbReference type="Proteomes" id="UP000605099"/>
    </source>
</evidence>
<reference evidence="2" key="1">
    <citation type="journal article" date="2019" name="Int. J. Syst. Evol. Microbiol.">
        <title>The Global Catalogue of Microorganisms (GCM) 10K type strain sequencing project: providing services to taxonomists for standard genome sequencing and annotation.</title>
        <authorList>
            <consortium name="The Broad Institute Genomics Platform"/>
            <consortium name="The Broad Institute Genome Sequencing Center for Infectious Disease"/>
            <person name="Wu L."/>
            <person name="Ma J."/>
        </authorList>
    </citation>
    <scope>NUCLEOTIDE SEQUENCE [LARGE SCALE GENOMIC DNA]</scope>
    <source>
        <strain evidence="2">CGMCC 1.6784</strain>
    </source>
</reference>
<sequence>MTEAETLGAMQAQINFATNREDGGTWSNLHKSLITQPLTAQGIMLRDRSLSADAPSLECEGFEVHRLAFDGAKWRNPEWVETTGSPLTMEHIRECTGAAHIAPFYGHMALIRDTGDPAQPTAAEFVHLDHSRTSALPFIERCAPENIRARYPHVRIYNVWRALTPPPHDMPLAICDQRTIDPADWVEGKTVEPVMPEGVPYVTTVFNPGQRWNWFSDLTPDDALVFKAWDSDPSVPFGCLHGAFRNPYAPADTVPRASAELRYIAFFED</sequence>
<evidence type="ECO:0008006" key="3">
    <source>
        <dbReference type="Google" id="ProtNLM"/>
    </source>
</evidence>
<keyword evidence="2" id="KW-1185">Reference proteome</keyword>
<dbReference type="PANTHER" id="PTHR34598:SF3">
    <property type="entry name" value="OXIDOREDUCTASE AN1597"/>
    <property type="match status" value="1"/>
</dbReference>
<evidence type="ECO:0000313" key="1">
    <source>
        <dbReference type="EMBL" id="GGN41479.1"/>
    </source>
</evidence>
<dbReference type="InterPro" id="IPR044053">
    <property type="entry name" value="AsaB-like"/>
</dbReference>